<organism evidence="4 5">
    <name type="scientific">Piromyces finnis</name>
    <dbReference type="NCBI Taxonomy" id="1754191"/>
    <lineage>
        <taxon>Eukaryota</taxon>
        <taxon>Fungi</taxon>
        <taxon>Fungi incertae sedis</taxon>
        <taxon>Chytridiomycota</taxon>
        <taxon>Chytridiomycota incertae sedis</taxon>
        <taxon>Neocallimastigomycetes</taxon>
        <taxon>Neocallimastigales</taxon>
        <taxon>Neocallimastigaceae</taxon>
        <taxon>Piromyces</taxon>
    </lineage>
</organism>
<dbReference type="GO" id="GO:0006260">
    <property type="term" value="P:DNA replication"/>
    <property type="evidence" value="ECO:0007669"/>
    <property type="project" value="InterPro"/>
</dbReference>
<feature type="compositionally biased region" description="Low complexity" evidence="3">
    <location>
        <begin position="133"/>
        <end position="144"/>
    </location>
</feature>
<feature type="compositionally biased region" description="Acidic residues" evidence="3">
    <location>
        <begin position="202"/>
        <end position="217"/>
    </location>
</feature>
<feature type="compositionally biased region" description="Low complexity" evidence="3">
    <location>
        <begin position="355"/>
        <end position="364"/>
    </location>
</feature>
<feature type="compositionally biased region" description="Basic and acidic residues" evidence="3">
    <location>
        <begin position="75"/>
        <end position="85"/>
    </location>
</feature>
<feature type="compositionally biased region" description="Acidic residues" evidence="3">
    <location>
        <begin position="288"/>
        <end position="310"/>
    </location>
</feature>
<feature type="region of interest" description="Disordered" evidence="3">
    <location>
        <begin position="48"/>
        <end position="411"/>
    </location>
</feature>
<feature type="compositionally biased region" description="Basic and acidic residues" evidence="3">
    <location>
        <begin position="339"/>
        <end position="354"/>
    </location>
</feature>
<dbReference type="EMBL" id="MCFH01000015">
    <property type="protein sequence ID" value="ORX52582.1"/>
    <property type="molecule type" value="Genomic_DNA"/>
</dbReference>
<feature type="compositionally biased region" description="Basic residues" evidence="3">
    <location>
        <begin position="383"/>
        <end position="396"/>
    </location>
</feature>
<dbReference type="Pfam" id="PF11719">
    <property type="entry name" value="Drc1-Sld2"/>
    <property type="match status" value="1"/>
</dbReference>
<dbReference type="Gene3D" id="1.10.10.1460">
    <property type="match status" value="1"/>
</dbReference>
<feature type="compositionally biased region" description="Acidic residues" evidence="3">
    <location>
        <begin position="250"/>
        <end position="274"/>
    </location>
</feature>
<dbReference type="InterPro" id="IPR021110">
    <property type="entry name" value="DNA_rep_checkpnt_protein"/>
</dbReference>
<feature type="compositionally biased region" description="Polar residues" evidence="3">
    <location>
        <begin position="102"/>
        <end position="112"/>
    </location>
</feature>
<name>A0A1Y1VC90_9FUNG</name>
<reference evidence="4 5" key="2">
    <citation type="submission" date="2016-08" db="EMBL/GenBank/DDBJ databases">
        <title>Pervasive Adenine N6-methylation of Active Genes in Fungi.</title>
        <authorList>
            <consortium name="DOE Joint Genome Institute"/>
            <person name="Mondo S.J."/>
            <person name="Dannebaum R.O."/>
            <person name="Kuo R.C."/>
            <person name="Labutti K."/>
            <person name="Haridas S."/>
            <person name="Kuo A."/>
            <person name="Salamov A."/>
            <person name="Ahrendt S.R."/>
            <person name="Lipzen A."/>
            <person name="Sullivan W."/>
            <person name="Andreopoulos W.B."/>
            <person name="Clum A."/>
            <person name="Lindquist E."/>
            <person name="Daum C."/>
            <person name="Ramamoorthy G.K."/>
            <person name="Gryganskyi A."/>
            <person name="Culley D."/>
            <person name="Magnuson J.K."/>
            <person name="James T.Y."/>
            <person name="O'Malley M.A."/>
            <person name="Stajich J.E."/>
            <person name="Spatafora J.W."/>
            <person name="Visel A."/>
            <person name="Grigoriev I.V."/>
        </authorList>
    </citation>
    <scope>NUCLEOTIDE SEQUENCE [LARGE SCALE GENOMIC DNA]</scope>
    <source>
        <strain evidence="5">finn</strain>
    </source>
</reference>
<comment type="caution">
    <text evidence="4">The sequence shown here is derived from an EMBL/GenBank/DDBJ whole genome shotgun (WGS) entry which is preliminary data.</text>
</comment>
<proteinExistence type="predicted"/>
<evidence type="ECO:0000313" key="5">
    <source>
        <dbReference type="Proteomes" id="UP000193719"/>
    </source>
</evidence>
<dbReference type="GO" id="GO:0005634">
    <property type="term" value="C:nucleus"/>
    <property type="evidence" value="ECO:0007669"/>
    <property type="project" value="UniProtKB-SubCell"/>
</dbReference>
<evidence type="ECO:0000256" key="3">
    <source>
        <dbReference type="SAM" id="MobiDB-lite"/>
    </source>
</evidence>
<sequence>MDKVNTLKSEIRLWEKKFIKKNGRKPLKSDIANDKTIVKKYEKYKKLKKNLENQHSVSIEEKNKSSHHHSITKKSHSDNEEDHLSSKKQQQHSSQNKKALTRSKSLNQIPNGKSSHHTKTDKKTGNSRKTNQSSNKSKVLVVKSPNEAFSSFSPNKKNTGYNHSKKKKNNFNSDSESDSSSNDFDEDSNIESSTQTLTEDEKLSEEEEEEEVEEVEFLNEKQDRPKIKKSWTVKEKNSHSESDSSHSSSDDDDNDLGSETEVQDMDSEEIEEEIIESHHRHRHHSDTESSEDEEDEDDEDDESWSDEDEDSSHKLNQKKRNKTRIKNKTKSLKKSNSKLNKDQLKSNHKTKEGYSSKQKNSKQNTSANTLVDKHINKKDGITTKKKNNNKSAKRKSKNDEEEQQSNEPRVLDIINITPEDIYNRTPVTGVLRLRIVRQYETLVDRIYPRFALYNLSNGPTGLQIMKRNKNSLPLPPPILLARRRKKCSKPNYIISRNTDQTVRKTKENYVATLRYCKEHSLYMLLDSRKYNPKLPNKGLKTSSLIRFTNLTNHNVFVATPGLFYDTTKPIPDILNDVDFENEDNLFFLNSNPGPTRPRINSGKFGSKKFDINKPCNKYRNLNFTETSGEFFFSNYHQRKYNPELSINDNNQPKPILFSFEQMNSTDYTVDVMHPLTPLEGFSIALSIISEMIENKN</sequence>
<evidence type="ECO:0000256" key="2">
    <source>
        <dbReference type="ARBA" id="ARBA00023242"/>
    </source>
</evidence>
<dbReference type="InterPro" id="IPR025659">
    <property type="entry name" value="Tubby-like_C"/>
</dbReference>
<evidence type="ECO:0000256" key="1">
    <source>
        <dbReference type="ARBA" id="ARBA00004123"/>
    </source>
</evidence>
<dbReference type="Proteomes" id="UP000193719">
    <property type="component" value="Unassembled WGS sequence"/>
</dbReference>
<keyword evidence="2" id="KW-0539">Nucleus</keyword>
<evidence type="ECO:0000313" key="4">
    <source>
        <dbReference type="EMBL" id="ORX52582.1"/>
    </source>
</evidence>
<reference evidence="4 5" key="1">
    <citation type="submission" date="2016-08" db="EMBL/GenBank/DDBJ databases">
        <title>Genomes of anaerobic fungi encode conserved fungal cellulosomes for biomass hydrolysis.</title>
        <authorList>
            <consortium name="DOE Joint Genome Institute"/>
            <person name="Haitjema C.H."/>
            <person name="Gilmore S.P."/>
            <person name="Henske J.K."/>
            <person name="Solomon K.V."/>
            <person name="De Groot R."/>
            <person name="Kuo A."/>
            <person name="Mondo S.J."/>
            <person name="Salamov A.A."/>
            <person name="Labutti K."/>
            <person name="Zhao Z."/>
            <person name="Chiniquy J."/>
            <person name="Barry K."/>
            <person name="Brewer H.M."/>
            <person name="Purvine S.O."/>
            <person name="Wright A.T."/>
            <person name="Boxma B."/>
            <person name="Van Alen T."/>
            <person name="Hackstein J.H."/>
            <person name="Baker S.E."/>
            <person name="Grigoriev I.V."/>
            <person name="O'Malley M.A."/>
        </authorList>
    </citation>
    <scope>NUCLEOTIDE SEQUENCE [LARGE SCALE GENOMIC DNA]</scope>
    <source>
        <strain evidence="5">finn</strain>
    </source>
</reference>
<feature type="compositionally biased region" description="Basic residues" evidence="3">
    <location>
        <begin position="315"/>
        <end position="336"/>
    </location>
</feature>
<feature type="compositionally biased region" description="Basic and acidic residues" evidence="3">
    <location>
        <begin position="371"/>
        <end position="382"/>
    </location>
</feature>
<dbReference type="OrthoDB" id="2154893at2759"/>
<evidence type="ECO:0008006" key="6">
    <source>
        <dbReference type="Google" id="ProtNLM"/>
    </source>
</evidence>
<feature type="compositionally biased region" description="Polar residues" evidence="3">
    <location>
        <begin position="147"/>
        <end position="162"/>
    </location>
</feature>
<feature type="compositionally biased region" description="Low complexity" evidence="3">
    <location>
        <begin position="170"/>
        <end position="182"/>
    </location>
</feature>
<gene>
    <name evidence="4" type="ORF">BCR36DRAFT_411471</name>
</gene>
<dbReference type="Gene3D" id="3.20.90.10">
    <property type="entry name" value="Tubby Protein, Chain A"/>
    <property type="match status" value="1"/>
</dbReference>
<feature type="compositionally biased region" description="Basic residues" evidence="3">
    <location>
        <begin position="65"/>
        <end position="74"/>
    </location>
</feature>
<feature type="compositionally biased region" description="Basic and acidic residues" evidence="3">
    <location>
        <begin position="232"/>
        <end position="244"/>
    </location>
</feature>
<dbReference type="AlphaFoldDB" id="A0A1Y1VC90"/>
<accession>A0A1Y1VC90</accession>
<dbReference type="STRING" id="1754191.A0A1Y1VC90"/>
<protein>
    <recommendedName>
        <fullName evidence="6">DNA replication regulator SLD2</fullName>
    </recommendedName>
</protein>
<comment type="subcellular location">
    <subcellularLocation>
        <location evidence="1">Nucleus</location>
    </subcellularLocation>
</comment>
<feature type="compositionally biased region" description="Low complexity" evidence="3">
    <location>
        <begin position="87"/>
        <end position="98"/>
    </location>
</feature>
<keyword evidence="5" id="KW-1185">Reference proteome</keyword>